<evidence type="ECO:0000313" key="1">
    <source>
        <dbReference type="EMBL" id="RZC48747.1"/>
    </source>
</evidence>
<dbReference type="EMBL" id="CM010716">
    <property type="protein sequence ID" value="RZC48747.1"/>
    <property type="molecule type" value="Genomic_DNA"/>
</dbReference>
<reference evidence="1 2" key="1">
    <citation type="journal article" date="2018" name="Science">
        <title>The opium poppy genome and morphinan production.</title>
        <authorList>
            <person name="Guo L."/>
            <person name="Winzer T."/>
            <person name="Yang X."/>
            <person name="Li Y."/>
            <person name="Ning Z."/>
            <person name="He Z."/>
            <person name="Teodor R."/>
            <person name="Lu Y."/>
            <person name="Bowser T.A."/>
            <person name="Graham I.A."/>
            <person name="Ye K."/>
        </authorList>
    </citation>
    <scope>NUCLEOTIDE SEQUENCE [LARGE SCALE GENOMIC DNA]</scope>
    <source>
        <strain evidence="2">cv. HN1</strain>
        <tissue evidence="1">Leaves</tissue>
    </source>
</reference>
<sequence length="75" mass="8739">MKPVSSFFTLVEFFRKQIAVTCGMECRNGWWCCRVMKGKLTWLEFEWKLVLLLDVKLMVIVEACGLVMASFVLDI</sequence>
<protein>
    <submittedName>
        <fullName evidence="1">Uncharacterized protein</fullName>
    </submittedName>
</protein>
<dbReference type="Gramene" id="RZC48747">
    <property type="protein sequence ID" value="RZC48747"/>
    <property type="gene ID" value="C5167_017179"/>
</dbReference>
<evidence type="ECO:0000313" key="2">
    <source>
        <dbReference type="Proteomes" id="UP000316621"/>
    </source>
</evidence>
<name>A0A4Y7IIN1_PAPSO</name>
<dbReference type="Proteomes" id="UP000316621">
    <property type="component" value="Chromosome 2"/>
</dbReference>
<dbReference type="AlphaFoldDB" id="A0A4Y7IIN1"/>
<proteinExistence type="predicted"/>
<accession>A0A4Y7IIN1</accession>
<keyword evidence="2" id="KW-1185">Reference proteome</keyword>
<organism evidence="1 2">
    <name type="scientific">Papaver somniferum</name>
    <name type="common">Opium poppy</name>
    <dbReference type="NCBI Taxonomy" id="3469"/>
    <lineage>
        <taxon>Eukaryota</taxon>
        <taxon>Viridiplantae</taxon>
        <taxon>Streptophyta</taxon>
        <taxon>Embryophyta</taxon>
        <taxon>Tracheophyta</taxon>
        <taxon>Spermatophyta</taxon>
        <taxon>Magnoliopsida</taxon>
        <taxon>Ranunculales</taxon>
        <taxon>Papaveraceae</taxon>
        <taxon>Papaveroideae</taxon>
        <taxon>Papaver</taxon>
    </lineage>
</organism>
<gene>
    <name evidence="1" type="ORF">C5167_017179</name>
</gene>